<gene>
    <name evidence="1" type="ORF">DP115_33810</name>
</gene>
<accession>A0ABX1MNJ7</accession>
<dbReference type="Proteomes" id="UP000762253">
    <property type="component" value="Unassembled WGS sequence"/>
</dbReference>
<protein>
    <submittedName>
        <fullName evidence="1">Uncharacterized protein</fullName>
    </submittedName>
</protein>
<name>A0ABX1MNJ7_9CYAN</name>
<dbReference type="EMBL" id="QMEC01000302">
    <property type="protein sequence ID" value="NMF67437.1"/>
    <property type="molecule type" value="Genomic_DNA"/>
</dbReference>
<evidence type="ECO:0000313" key="2">
    <source>
        <dbReference type="Proteomes" id="UP000762253"/>
    </source>
</evidence>
<keyword evidence="2" id="KW-1185">Reference proteome</keyword>
<evidence type="ECO:0000313" key="1">
    <source>
        <dbReference type="EMBL" id="NMF67437.1"/>
    </source>
</evidence>
<comment type="caution">
    <text evidence="1">The sequence shown here is derived from an EMBL/GenBank/DDBJ whole genome shotgun (WGS) entry which is preliminary data.</text>
</comment>
<proteinExistence type="predicted"/>
<sequence length="85" mass="10126">MELKDYPQAIAKLQAEVFDFDLIIEQTHATVKQIEAEVDSTIAFDAALRNDAQRKAKRQQLLDEHPNYWEQQEILNQYRNKREYC</sequence>
<reference evidence="1 2" key="1">
    <citation type="submission" date="2018-06" db="EMBL/GenBank/DDBJ databases">
        <title>Comparative genomics of Brasilonema spp. strains.</title>
        <authorList>
            <person name="Alvarenga D.O."/>
            <person name="Fiore M.F."/>
            <person name="Varani A.M."/>
        </authorList>
    </citation>
    <scope>NUCLEOTIDE SEQUENCE [LARGE SCALE GENOMIC DNA]</scope>
    <source>
        <strain evidence="1 2">UFV-OR1</strain>
    </source>
</reference>
<organism evidence="1 2">
    <name type="scientific">Brasilonema octagenarum UFV-OR1</name>
    <dbReference type="NCBI Taxonomy" id="417115"/>
    <lineage>
        <taxon>Bacteria</taxon>
        <taxon>Bacillati</taxon>
        <taxon>Cyanobacteriota</taxon>
        <taxon>Cyanophyceae</taxon>
        <taxon>Nostocales</taxon>
        <taxon>Scytonemataceae</taxon>
        <taxon>Brasilonema</taxon>
        <taxon>Octagenarum group</taxon>
    </lineage>
</organism>
<feature type="non-terminal residue" evidence="1">
    <location>
        <position position="85"/>
    </location>
</feature>